<dbReference type="HOGENOM" id="CLU_094604_1_0_10"/>
<protein>
    <recommendedName>
        <fullName evidence="3">Adenylate kinase</fullName>
    </recommendedName>
</protein>
<evidence type="ECO:0000313" key="2">
    <source>
        <dbReference type="Proteomes" id="UP000003586"/>
    </source>
</evidence>
<dbReference type="OrthoDB" id="1850524at2"/>
<keyword evidence="2" id="KW-1185">Reference proteome</keyword>
<organism evidence="1 2">
    <name type="scientific">Niabella soli DSM 19437</name>
    <dbReference type="NCBI Taxonomy" id="929713"/>
    <lineage>
        <taxon>Bacteria</taxon>
        <taxon>Pseudomonadati</taxon>
        <taxon>Bacteroidota</taxon>
        <taxon>Chitinophagia</taxon>
        <taxon>Chitinophagales</taxon>
        <taxon>Chitinophagaceae</taxon>
        <taxon>Niabella</taxon>
    </lineage>
</organism>
<dbReference type="Gene3D" id="3.40.50.300">
    <property type="entry name" value="P-loop containing nucleotide triphosphate hydrolases"/>
    <property type="match status" value="1"/>
</dbReference>
<dbReference type="KEGG" id="nso:NIASO_17440"/>
<reference evidence="1 2" key="1">
    <citation type="submission" date="2013-12" db="EMBL/GenBank/DDBJ databases">
        <authorList>
            <consortium name="DOE Joint Genome Institute"/>
            <person name="Eisen J."/>
            <person name="Huntemann M."/>
            <person name="Han J."/>
            <person name="Chen A."/>
            <person name="Kyrpides N."/>
            <person name="Mavromatis K."/>
            <person name="Markowitz V."/>
            <person name="Palaniappan K."/>
            <person name="Ivanova N."/>
            <person name="Schaumberg A."/>
            <person name="Pati A."/>
            <person name="Liolios K."/>
            <person name="Nordberg H.P."/>
            <person name="Cantor M.N."/>
            <person name="Hua S.X."/>
            <person name="Woyke T."/>
        </authorList>
    </citation>
    <scope>NUCLEOTIDE SEQUENCE [LARGE SCALE GENOMIC DNA]</scope>
    <source>
        <strain evidence="2">DSM 19437</strain>
    </source>
</reference>
<evidence type="ECO:0000313" key="1">
    <source>
        <dbReference type="EMBL" id="AHF17948.1"/>
    </source>
</evidence>
<dbReference type="SUPFAM" id="SSF52540">
    <property type="entry name" value="P-loop containing nucleoside triphosphate hydrolases"/>
    <property type="match status" value="1"/>
</dbReference>
<dbReference type="STRING" id="929713.NIASO_17440"/>
<sequence>MSKIIFIGGIHGTGKSTISQMICAEFDFEYLLASSLLKWAEINTDPKNKKVKDVTDTQDRLILGLNDKIQKDVTYLLDGHFCLLNNSGKIMQVPILTFQTINPAVLIVVHDKIDKIKLRLEKRDGRLYDADLLHTMQEAEITHATNLSQELKIPLIKTDDAFVIINKLQEIFKP</sequence>
<dbReference type="InterPro" id="IPR027417">
    <property type="entry name" value="P-loop_NTPase"/>
</dbReference>
<accession>W0F808</accession>
<name>W0F808_9BACT</name>
<dbReference type="Proteomes" id="UP000003586">
    <property type="component" value="Chromosome"/>
</dbReference>
<evidence type="ECO:0008006" key="3">
    <source>
        <dbReference type="Google" id="ProtNLM"/>
    </source>
</evidence>
<dbReference type="eggNOG" id="COG2019">
    <property type="taxonomic scope" value="Bacteria"/>
</dbReference>
<dbReference type="Pfam" id="PF13207">
    <property type="entry name" value="AAA_17"/>
    <property type="match status" value="1"/>
</dbReference>
<dbReference type="RefSeq" id="WP_008587630.1">
    <property type="nucleotide sequence ID" value="NZ_CP007035.1"/>
</dbReference>
<proteinExistence type="predicted"/>
<dbReference type="EMBL" id="CP007035">
    <property type="protein sequence ID" value="AHF17948.1"/>
    <property type="molecule type" value="Genomic_DNA"/>
</dbReference>
<gene>
    <name evidence="1" type="ORF">NIASO_17440</name>
</gene>
<dbReference type="AlphaFoldDB" id="W0F808"/>